<dbReference type="InterPro" id="IPR010998">
    <property type="entry name" value="Integrase_recombinase_N"/>
</dbReference>
<comment type="similarity">
    <text evidence="1">Belongs to the 'phage' integrase family.</text>
</comment>
<dbReference type="EMBL" id="WBOF01000001">
    <property type="protein sequence ID" value="MQS14782.1"/>
    <property type="molecule type" value="Genomic_DNA"/>
</dbReference>
<protein>
    <submittedName>
        <fullName evidence="5">Tyrosine-type recombinase/integrase</fullName>
    </submittedName>
</protein>
<dbReference type="AlphaFoldDB" id="A0A6N7KT17"/>
<evidence type="ECO:0000256" key="1">
    <source>
        <dbReference type="ARBA" id="ARBA00008857"/>
    </source>
</evidence>
<keyword evidence="6" id="KW-1185">Reference proteome</keyword>
<evidence type="ECO:0000259" key="4">
    <source>
        <dbReference type="PROSITE" id="PS51898"/>
    </source>
</evidence>
<comment type="caution">
    <text evidence="5">The sequence shown here is derived from an EMBL/GenBank/DDBJ whole genome shotgun (WGS) entry which is preliminary data.</text>
</comment>
<dbReference type="Gene3D" id="1.10.150.130">
    <property type="match status" value="1"/>
</dbReference>
<dbReference type="InterPro" id="IPR050090">
    <property type="entry name" value="Tyrosine_recombinase_XerCD"/>
</dbReference>
<dbReference type="Proteomes" id="UP000450000">
    <property type="component" value="Unassembled WGS sequence"/>
</dbReference>
<dbReference type="InterPro" id="IPR002104">
    <property type="entry name" value="Integrase_catalytic"/>
</dbReference>
<evidence type="ECO:0000256" key="3">
    <source>
        <dbReference type="ARBA" id="ARBA00023172"/>
    </source>
</evidence>
<dbReference type="SUPFAM" id="SSF56349">
    <property type="entry name" value="DNA breaking-rejoining enzymes"/>
    <property type="match status" value="1"/>
</dbReference>
<evidence type="ECO:0000256" key="2">
    <source>
        <dbReference type="ARBA" id="ARBA00023125"/>
    </source>
</evidence>
<dbReference type="PROSITE" id="PS51898">
    <property type="entry name" value="TYR_RECOMBINASE"/>
    <property type="match status" value="1"/>
</dbReference>
<organism evidence="5 6">
    <name type="scientific">Streptomyces kaniharaensis</name>
    <dbReference type="NCBI Taxonomy" id="212423"/>
    <lineage>
        <taxon>Bacteria</taxon>
        <taxon>Bacillati</taxon>
        <taxon>Actinomycetota</taxon>
        <taxon>Actinomycetes</taxon>
        <taxon>Kitasatosporales</taxon>
        <taxon>Streptomycetaceae</taxon>
        <taxon>Streptomyces</taxon>
    </lineage>
</organism>
<reference evidence="5 6" key="1">
    <citation type="submission" date="2019-09" db="EMBL/GenBank/DDBJ databases">
        <title>Genome Sequences of Streptomyces kaniharaensis ATCC 21070.</title>
        <authorList>
            <person name="Zhu W."/>
            <person name="De Crecy-Lagard V."/>
            <person name="Richards N.G."/>
        </authorList>
    </citation>
    <scope>NUCLEOTIDE SEQUENCE [LARGE SCALE GENOMIC DNA]</scope>
    <source>
        <strain evidence="5 6">SF-557</strain>
    </source>
</reference>
<name>A0A6N7KT17_9ACTN</name>
<dbReference type="GO" id="GO:0015074">
    <property type="term" value="P:DNA integration"/>
    <property type="evidence" value="ECO:0007669"/>
    <property type="project" value="InterPro"/>
</dbReference>
<gene>
    <name evidence="5" type="ORF">F7Q99_21585</name>
</gene>
<dbReference type="PANTHER" id="PTHR30349">
    <property type="entry name" value="PHAGE INTEGRASE-RELATED"/>
    <property type="match status" value="1"/>
</dbReference>
<proteinExistence type="inferred from homology"/>
<dbReference type="PANTHER" id="PTHR30349:SF64">
    <property type="entry name" value="PROPHAGE INTEGRASE INTD-RELATED"/>
    <property type="match status" value="1"/>
</dbReference>
<dbReference type="GO" id="GO:0006310">
    <property type="term" value="P:DNA recombination"/>
    <property type="evidence" value="ECO:0007669"/>
    <property type="project" value="UniProtKB-KW"/>
</dbReference>
<dbReference type="Pfam" id="PF00589">
    <property type="entry name" value="Phage_integrase"/>
    <property type="match status" value="1"/>
</dbReference>
<evidence type="ECO:0000313" key="5">
    <source>
        <dbReference type="EMBL" id="MQS14782.1"/>
    </source>
</evidence>
<keyword evidence="2" id="KW-0238">DNA-binding</keyword>
<dbReference type="OrthoDB" id="1822491at2"/>
<dbReference type="GO" id="GO:0003677">
    <property type="term" value="F:DNA binding"/>
    <property type="evidence" value="ECO:0007669"/>
    <property type="project" value="UniProtKB-KW"/>
</dbReference>
<dbReference type="Gene3D" id="1.10.443.10">
    <property type="entry name" value="Intergrase catalytic core"/>
    <property type="match status" value="1"/>
</dbReference>
<dbReference type="InterPro" id="IPR013762">
    <property type="entry name" value="Integrase-like_cat_sf"/>
</dbReference>
<evidence type="ECO:0000313" key="6">
    <source>
        <dbReference type="Proteomes" id="UP000450000"/>
    </source>
</evidence>
<dbReference type="InterPro" id="IPR011010">
    <property type="entry name" value="DNA_brk_join_enz"/>
</dbReference>
<feature type="domain" description="Tyr recombinase" evidence="4">
    <location>
        <begin position="110"/>
        <end position="307"/>
    </location>
</feature>
<keyword evidence="3" id="KW-0233">DNA recombination</keyword>
<accession>A0A6N7KT17</accession>
<sequence>MPLAEYVELRLPIILAGLETTTHVPYLAGWHHRIEPDLGHLPIRLVTTGTIANAVDSWIPEGCSRSTIKNTLAMLFRTLEQAAVDGLIERAPARVTGWQSAYQQAEDELLDPRALALRDWDALTKLAAALVDASYNHYRGWGDVVIHGACTATRIGEVSGVRARDIDTTNWLLTCRRQTTPAPGGLVDKHTKGKEARFIPIIEPLRPQIIRRLQAARGDPDARLYTGPRGGRISTAVLRDATQWDDVTHDLGYEHLRRHDLRHTGLTWMADAGIPLHILQQIAGHKEITTTQRYFHPDIRELAKAGEALTRYLVEQLRLNGQIPHRW</sequence>